<name>A0A3E2N8R5_9FIRM</name>
<accession>A0A3E2N8R5</accession>
<protein>
    <recommendedName>
        <fullName evidence="1">Prenylated flavin chaperone LpdD-like domain-containing protein</fullName>
    </recommendedName>
</protein>
<dbReference type="AlphaFoldDB" id="A0A3E2N8R5"/>
<dbReference type="EMBL" id="QOHO01000063">
    <property type="protein sequence ID" value="RFZ77372.1"/>
    <property type="molecule type" value="Genomic_DNA"/>
</dbReference>
<evidence type="ECO:0000313" key="5">
    <source>
        <dbReference type="Proteomes" id="UP001419084"/>
    </source>
</evidence>
<comment type="caution">
    <text evidence="3">The sequence shown here is derived from an EMBL/GenBank/DDBJ whole genome shotgun (WGS) entry which is preliminary data.</text>
</comment>
<proteinExistence type="predicted"/>
<dbReference type="Proteomes" id="UP001419084">
    <property type="component" value="Unassembled WGS sequence"/>
</dbReference>
<dbReference type="OrthoDB" id="5878625at2"/>
<gene>
    <name evidence="3" type="ORF">DS742_18680</name>
    <name evidence="2" type="ORF">LAD12857_37280</name>
</gene>
<dbReference type="InterPro" id="IPR048844">
    <property type="entry name" value="LpdD_chaperone-like"/>
</dbReference>
<evidence type="ECO:0000313" key="3">
    <source>
        <dbReference type="EMBL" id="RFZ77372.1"/>
    </source>
</evidence>
<organism evidence="3 4">
    <name type="scientific">Lacrimispora amygdalina</name>
    <dbReference type="NCBI Taxonomy" id="253257"/>
    <lineage>
        <taxon>Bacteria</taxon>
        <taxon>Bacillati</taxon>
        <taxon>Bacillota</taxon>
        <taxon>Clostridia</taxon>
        <taxon>Lachnospirales</taxon>
        <taxon>Lachnospiraceae</taxon>
        <taxon>Lacrimispora</taxon>
    </lineage>
</organism>
<dbReference type="EMBL" id="BRPJ01000077">
    <property type="protein sequence ID" value="GLB31805.1"/>
    <property type="molecule type" value="Genomic_DNA"/>
</dbReference>
<keyword evidence="5" id="KW-1185">Reference proteome</keyword>
<dbReference type="RefSeq" id="WP_117418490.1">
    <property type="nucleotide sequence ID" value="NZ_BRPJ01000077.1"/>
</dbReference>
<reference evidence="3 4" key="1">
    <citation type="submission" date="2018-07" db="EMBL/GenBank/DDBJ databases">
        <title>New species, Clostridium PI-S10-A1B.</title>
        <authorList>
            <person name="Krishna G."/>
            <person name="Summeta K."/>
            <person name="Shikha S."/>
            <person name="Prabhu P.B."/>
            <person name="Suresh K."/>
        </authorList>
    </citation>
    <scope>NUCLEOTIDE SEQUENCE [LARGE SCALE GENOMIC DNA]</scope>
    <source>
        <strain evidence="3 4">PI-S10-A1B</strain>
    </source>
</reference>
<sequence>MISKTWGSGKYAVNLTVHVTKGNGLAVFISGGEKPHLGGVALASPGVPIDGQQLSSCDLWTLTVPGHKDAQLAQKIAKKLCNAAREPVSVSMGVHVEHATAEDIKLLCENVEAAADLFLKEYLEND</sequence>
<reference evidence="2 5" key="2">
    <citation type="journal article" date="2024" name="Int. J. Syst. Evol. Microbiol.">
        <title>Lacrimispora brassicae sp. nov. isolated from fermented cabbage, and proposal of Clostridium indicum Gundawar et al. 2019 and Clostridium methoxybenzovorans Mechichi et al. 1999 as heterotypic synonyms of Lacrimispora amygdalina (Parshina et al. 2003) Haas and Blanchard 2020 and Lacrimispora indolis (McClung and McCoy 1957) Haas and Blanchard 2020, respectively.</title>
        <authorList>
            <person name="Kobayashi H."/>
            <person name="Tanizawa Y."/>
            <person name="Sakamoto M."/>
            <person name="Ohkuma M."/>
            <person name="Tohno M."/>
        </authorList>
    </citation>
    <scope>NUCLEOTIDE SEQUENCE [LARGE SCALE GENOMIC DNA]</scope>
    <source>
        <strain evidence="2 5">DSM 12857</strain>
    </source>
</reference>
<dbReference type="Proteomes" id="UP000260680">
    <property type="component" value="Unassembled WGS sequence"/>
</dbReference>
<dbReference type="Pfam" id="PF21758">
    <property type="entry name" value="PAC_bac"/>
    <property type="match status" value="1"/>
</dbReference>
<evidence type="ECO:0000313" key="4">
    <source>
        <dbReference type="Proteomes" id="UP000260680"/>
    </source>
</evidence>
<evidence type="ECO:0000313" key="2">
    <source>
        <dbReference type="EMBL" id="GLB31805.1"/>
    </source>
</evidence>
<evidence type="ECO:0000259" key="1">
    <source>
        <dbReference type="Pfam" id="PF21758"/>
    </source>
</evidence>
<feature type="domain" description="Prenylated flavin chaperone LpdD-like" evidence="1">
    <location>
        <begin position="8"/>
        <end position="121"/>
    </location>
</feature>